<dbReference type="Proteomes" id="UP000290649">
    <property type="component" value="Unassembled WGS sequence"/>
</dbReference>
<sequence length="60" mass="6973">MTVFWGIVLLVIIGFVVFGYLVDKRSDRYRRMSDKNVKSGIEAVKDQTQKQNPSNSDWHV</sequence>
<evidence type="ECO:0000256" key="2">
    <source>
        <dbReference type="SAM" id="Phobius"/>
    </source>
</evidence>
<gene>
    <name evidence="3" type="ORF">DS745_03580</name>
</gene>
<feature type="transmembrane region" description="Helical" evidence="2">
    <location>
        <begin position="6"/>
        <end position="22"/>
    </location>
</feature>
<feature type="region of interest" description="Disordered" evidence="1">
    <location>
        <begin position="41"/>
        <end position="60"/>
    </location>
</feature>
<dbReference type="OrthoDB" id="2940324at2"/>
<keyword evidence="2" id="KW-1133">Transmembrane helix</keyword>
<keyword evidence="2" id="KW-0812">Transmembrane</keyword>
<dbReference type="RefSeq" id="WP_129076818.1">
    <property type="nucleotide sequence ID" value="NZ_QOUX01000001.1"/>
</dbReference>
<comment type="caution">
    <text evidence="3">The sequence shown here is derived from an EMBL/GenBank/DDBJ whole genome shotgun (WGS) entry which is preliminary data.</text>
</comment>
<keyword evidence="2" id="KW-0472">Membrane</keyword>
<feature type="compositionally biased region" description="Polar residues" evidence="1">
    <location>
        <begin position="49"/>
        <end position="60"/>
    </location>
</feature>
<accession>A0A4V1LGZ7</accession>
<evidence type="ECO:0000256" key="1">
    <source>
        <dbReference type="SAM" id="MobiDB-lite"/>
    </source>
</evidence>
<protein>
    <submittedName>
        <fullName evidence="3">Uncharacterized protein</fullName>
    </submittedName>
</protein>
<organism evidence="3 4">
    <name type="scientific">Anaerobacillus alkaliphilus</name>
    <dbReference type="NCBI Taxonomy" id="1548597"/>
    <lineage>
        <taxon>Bacteria</taxon>
        <taxon>Bacillati</taxon>
        <taxon>Bacillota</taxon>
        <taxon>Bacilli</taxon>
        <taxon>Bacillales</taxon>
        <taxon>Bacillaceae</taxon>
        <taxon>Anaerobacillus</taxon>
    </lineage>
</organism>
<reference evidence="3 4" key="1">
    <citation type="journal article" date="2019" name="Int. J. Syst. Evol. Microbiol.">
        <title>Anaerobacillus alkaliphilus sp. nov., a novel alkaliphilic and moderately halophilic bacterium.</title>
        <authorList>
            <person name="Borsodi A.K."/>
            <person name="Aszalos J.M."/>
            <person name="Bihari P."/>
            <person name="Nagy I."/>
            <person name="Schumann P."/>
            <person name="Sproer C."/>
            <person name="Kovacs A.L."/>
            <person name="Boka K."/>
            <person name="Dobosy P."/>
            <person name="Ovari M."/>
            <person name="Szili-Kovacs T."/>
            <person name="Toth E."/>
        </authorList>
    </citation>
    <scope>NUCLEOTIDE SEQUENCE [LARGE SCALE GENOMIC DNA]</scope>
    <source>
        <strain evidence="3 4">B16-10</strain>
    </source>
</reference>
<dbReference type="EMBL" id="QOUX01000001">
    <property type="protein sequence ID" value="RXJ04475.1"/>
    <property type="molecule type" value="Genomic_DNA"/>
</dbReference>
<evidence type="ECO:0000313" key="3">
    <source>
        <dbReference type="EMBL" id="RXJ04475.1"/>
    </source>
</evidence>
<keyword evidence="4" id="KW-1185">Reference proteome</keyword>
<evidence type="ECO:0000313" key="4">
    <source>
        <dbReference type="Proteomes" id="UP000290649"/>
    </source>
</evidence>
<proteinExistence type="predicted"/>
<name>A0A4V1LGZ7_9BACI</name>
<dbReference type="AlphaFoldDB" id="A0A4V1LGZ7"/>